<evidence type="ECO:0000256" key="1">
    <source>
        <dbReference type="ARBA" id="ARBA00005067"/>
    </source>
</evidence>
<feature type="domain" description="ACT" evidence="11">
    <location>
        <begin position="314"/>
        <end position="381"/>
    </location>
</feature>
<evidence type="ECO:0000256" key="3">
    <source>
        <dbReference type="ARBA" id="ARBA00012068"/>
    </source>
</evidence>
<dbReference type="RefSeq" id="WP_071893727.1">
    <property type="nucleotide sequence ID" value="NZ_CP018135.1"/>
</dbReference>
<keyword evidence="6" id="KW-0560">Oxidoreductase</keyword>
<dbReference type="PROSITE" id="PS51176">
    <property type="entry name" value="PDH_ADH"/>
    <property type="match status" value="1"/>
</dbReference>
<keyword evidence="8" id="KW-0057">Aromatic amino acid biosynthesis</keyword>
<protein>
    <recommendedName>
        <fullName evidence="4">Prephenate dehydrogenase</fullName>
        <ecNumber evidence="3">1.3.1.12</ecNumber>
    </recommendedName>
</protein>
<dbReference type="PANTHER" id="PTHR21363:SF0">
    <property type="entry name" value="PREPHENATE DEHYDROGENASE [NADP(+)]"/>
    <property type="match status" value="1"/>
</dbReference>
<dbReference type="InterPro" id="IPR045865">
    <property type="entry name" value="ACT-like_dom_sf"/>
</dbReference>
<dbReference type="InterPro" id="IPR046825">
    <property type="entry name" value="PDH_C"/>
</dbReference>
<dbReference type="GO" id="GO:0004665">
    <property type="term" value="F:prephenate dehydrogenase (NADP+) activity"/>
    <property type="evidence" value="ECO:0007669"/>
    <property type="project" value="InterPro"/>
</dbReference>
<evidence type="ECO:0000256" key="5">
    <source>
        <dbReference type="ARBA" id="ARBA00022498"/>
    </source>
</evidence>
<evidence type="ECO:0000256" key="6">
    <source>
        <dbReference type="ARBA" id="ARBA00023002"/>
    </source>
</evidence>
<feature type="domain" description="Prephenate/arogenate dehydrogenase" evidence="10">
    <location>
        <begin position="22"/>
        <end position="309"/>
    </location>
</feature>
<evidence type="ECO:0000256" key="7">
    <source>
        <dbReference type="ARBA" id="ARBA00023027"/>
    </source>
</evidence>
<dbReference type="KEGG" id="nae:BHE16_03555"/>
<dbReference type="SUPFAM" id="SSF55021">
    <property type="entry name" value="ACT-like"/>
    <property type="match status" value="1"/>
</dbReference>
<accession>A0A1L2ZM14</accession>
<comment type="pathway">
    <text evidence="1">Amino-acid biosynthesis; L-tyrosine biosynthesis; (4-hydroxyphenyl)pyruvate from prephenate (NAD(+) route): step 1/1.</text>
</comment>
<keyword evidence="5" id="KW-0827">Tyrosine biosynthesis</keyword>
<evidence type="ECO:0000313" key="13">
    <source>
        <dbReference type="Proteomes" id="UP000183530"/>
    </source>
</evidence>
<name>A0A1L2ZM14_9MICC</name>
<dbReference type="GO" id="GO:0006571">
    <property type="term" value="P:tyrosine biosynthetic process"/>
    <property type="evidence" value="ECO:0007669"/>
    <property type="project" value="UniProtKB-UniPathway"/>
</dbReference>
<dbReference type="EC" id="1.3.1.12" evidence="3"/>
<comment type="catalytic activity">
    <reaction evidence="9">
        <text>prephenate + NAD(+) = 3-(4-hydroxyphenyl)pyruvate + CO2 + NADH</text>
        <dbReference type="Rhea" id="RHEA:13869"/>
        <dbReference type="ChEBI" id="CHEBI:16526"/>
        <dbReference type="ChEBI" id="CHEBI:29934"/>
        <dbReference type="ChEBI" id="CHEBI:36242"/>
        <dbReference type="ChEBI" id="CHEBI:57540"/>
        <dbReference type="ChEBI" id="CHEBI:57945"/>
        <dbReference type="EC" id="1.3.1.12"/>
    </reaction>
</comment>
<proteinExistence type="inferred from homology"/>
<dbReference type="InterPro" id="IPR046826">
    <property type="entry name" value="PDH_N"/>
</dbReference>
<dbReference type="InterPro" id="IPR003099">
    <property type="entry name" value="Prephen_DH"/>
</dbReference>
<dbReference type="UniPathway" id="UPA00122">
    <property type="reaction ID" value="UER00961"/>
</dbReference>
<dbReference type="PANTHER" id="PTHR21363">
    <property type="entry name" value="PREPHENATE DEHYDROGENASE"/>
    <property type="match status" value="1"/>
</dbReference>
<dbReference type="GO" id="GO:0008977">
    <property type="term" value="F:prephenate dehydrogenase (NAD+) activity"/>
    <property type="evidence" value="ECO:0007669"/>
    <property type="project" value="UniProtKB-EC"/>
</dbReference>
<evidence type="ECO:0000259" key="10">
    <source>
        <dbReference type="PROSITE" id="PS51176"/>
    </source>
</evidence>
<sequence>MSEVFKDDDAAAATSAATYLVGPILVVGTGLLGASVGLGLTRAGLEVYLQDPSPSAQQIAQDVGAGRILPVGEKLSPELVVCAAPPDVTARVVSQALRDYPHAVVVDIASVKSSILNQLLADPQLTSEQLSRYVGTHPMSGREKSGPAAARGELFVANPWVITAHDGASERAIRTARSLVADLGGVPTAMDPLSHDHAVALVSHMPQITASLLASRLLNAESSQLALAGNGLRDTTRIAASDPRLWIQILAHNAPQIVGHLEGMQEDIDRLISTLKDPSADGALLDLAELFGEGNAGHARIPGKHGAPPQSFAVVTVLVDDTPGQIARLLKDVGDANINLEDLRMDHANGRPVGMVEISVLPGKEAELEQVLQNLKWRVVK</sequence>
<dbReference type="GO" id="GO:0070403">
    <property type="term" value="F:NAD+ binding"/>
    <property type="evidence" value="ECO:0007669"/>
    <property type="project" value="InterPro"/>
</dbReference>
<evidence type="ECO:0000256" key="9">
    <source>
        <dbReference type="ARBA" id="ARBA00049260"/>
    </source>
</evidence>
<dbReference type="STRING" id="556325.BHE16_03555"/>
<dbReference type="SUPFAM" id="SSF48179">
    <property type="entry name" value="6-phosphogluconate dehydrogenase C-terminal domain-like"/>
    <property type="match status" value="1"/>
</dbReference>
<dbReference type="InterPro" id="IPR050812">
    <property type="entry name" value="Preph/Arog_dehydrog"/>
</dbReference>
<dbReference type="SUPFAM" id="SSF51735">
    <property type="entry name" value="NAD(P)-binding Rossmann-fold domains"/>
    <property type="match status" value="1"/>
</dbReference>
<dbReference type="Proteomes" id="UP000183530">
    <property type="component" value="Chromosome"/>
</dbReference>
<evidence type="ECO:0000313" key="12">
    <source>
        <dbReference type="EMBL" id="APF40247.1"/>
    </source>
</evidence>
<dbReference type="InterPro" id="IPR008927">
    <property type="entry name" value="6-PGluconate_DH-like_C_sf"/>
</dbReference>
<dbReference type="Gene3D" id="3.30.70.260">
    <property type="match status" value="1"/>
</dbReference>
<evidence type="ECO:0000256" key="8">
    <source>
        <dbReference type="ARBA" id="ARBA00023141"/>
    </source>
</evidence>
<keyword evidence="8" id="KW-0028">Amino-acid biosynthesis</keyword>
<dbReference type="Pfam" id="PF02153">
    <property type="entry name" value="PDH_N"/>
    <property type="match status" value="1"/>
</dbReference>
<keyword evidence="7" id="KW-0520">NAD</keyword>
<evidence type="ECO:0000256" key="2">
    <source>
        <dbReference type="ARBA" id="ARBA00007964"/>
    </source>
</evidence>
<dbReference type="Gene3D" id="3.40.50.720">
    <property type="entry name" value="NAD(P)-binding Rossmann-like Domain"/>
    <property type="match status" value="1"/>
</dbReference>
<dbReference type="InterPro" id="IPR002912">
    <property type="entry name" value="ACT_dom"/>
</dbReference>
<dbReference type="NCBIfam" id="NF005112">
    <property type="entry name" value="PRK06545.2-4"/>
    <property type="match status" value="1"/>
</dbReference>
<comment type="similarity">
    <text evidence="2">Belongs to the prephenate/arogenate dehydrogenase family.</text>
</comment>
<reference evidence="12 13" key="1">
    <citation type="submission" date="2016-11" db="EMBL/GenBank/DDBJ databases">
        <title>Genome sequencing of Zhihengliuella aestuarii B18 antagonistic to Plasmodiophora brassicae.</title>
        <authorList>
            <person name="Luo Y."/>
        </authorList>
    </citation>
    <scope>NUCLEOTIDE SEQUENCE [LARGE SCALE GENOMIC DNA]</scope>
    <source>
        <strain evidence="12 13">B18</strain>
    </source>
</reference>
<dbReference type="Pfam" id="PF20463">
    <property type="entry name" value="PDH_C"/>
    <property type="match status" value="1"/>
</dbReference>
<gene>
    <name evidence="12" type="ORF">BHE16_03555</name>
</gene>
<dbReference type="PROSITE" id="PS51671">
    <property type="entry name" value="ACT"/>
    <property type="match status" value="1"/>
</dbReference>
<dbReference type="Gene3D" id="1.10.3660.10">
    <property type="entry name" value="6-phosphogluconate dehydrogenase C-terminal like domain"/>
    <property type="match status" value="1"/>
</dbReference>
<dbReference type="OrthoDB" id="9802008at2"/>
<dbReference type="EMBL" id="CP018135">
    <property type="protein sequence ID" value="APF40247.1"/>
    <property type="molecule type" value="Genomic_DNA"/>
</dbReference>
<organism evidence="12 13">
    <name type="scientific">Neomicrococcus aestuarii</name>
    <dbReference type="NCBI Taxonomy" id="556325"/>
    <lineage>
        <taxon>Bacteria</taxon>
        <taxon>Bacillati</taxon>
        <taxon>Actinomycetota</taxon>
        <taxon>Actinomycetes</taxon>
        <taxon>Micrococcales</taxon>
        <taxon>Micrococcaceae</taxon>
        <taxon>Neomicrococcus</taxon>
    </lineage>
</organism>
<dbReference type="NCBIfam" id="NF005111">
    <property type="entry name" value="PRK06545.2-3"/>
    <property type="match status" value="1"/>
</dbReference>
<keyword evidence="13" id="KW-1185">Reference proteome</keyword>
<dbReference type="AlphaFoldDB" id="A0A1L2ZM14"/>
<evidence type="ECO:0000259" key="11">
    <source>
        <dbReference type="PROSITE" id="PS51671"/>
    </source>
</evidence>
<evidence type="ECO:0000256" key="4">
    <source>
        <dbReference type="ARBA" id="ARBA00016891"/>
    </source>
</evidence>
<dbReference type="InterPro" id="IPR036291">
    <property type="entry name" value="NAD(P)-bd_dom_sf"/>
</dbReference>